<sequence>MSDAEREDVGEIGAADDTDTTAEKWETMGRELLRRRLNTTSSEAGDAFGEVAHKISRGEEPTKADVDELYAQLEELRFAVETLAEIVPGSRRKDLNEYMTREELENVAERVERDREQ</sequence>
<accession>A0A2G1WJT5</accession>
<name>A0A2G1WJT5_9EURY</name>
<protein>
    <submittedName>
        <fullName evidence="2">Uncharacterized protein</fullName>
    </submittedName>
</protein>
<dbReference type="OrthoDB" id="375069at2157"/>
<dbReference type="RefSeq" id="WP_099255131.1">
    <property type="nucleotide sequence ID" value="NZ_NHOA01000049.1"/>
</dbReference>
<proteinExistence type="predicted"/>
<evidence type="ECO:0000313" key="2">
    <source>
        <dbReference type="EMBL" id="PHQ39099.1"/>
    </source>
</evidence>
<evidence type="ECO:0000313" key="3">
    <source>
        <dbReference type="Proteomes" id="UP000222824"/>
    </source>
</evidence>
<keyword evidence="3" id="KW-1185">Reference proteome</keyword>
<evidence type="ECO:0000256" key="1">
    <source>
        <dbReference type="SAM" id="MobiDB-lite"/>
    </source>
</evidence>
<reference evidence="2 3" key="1">
    <citation type="journal article" date="2014" name="Front. Microbiol.">
        <title>Population and genomic analysis of the genus Halorubrum.</title>
        <authorList>
            <person name="Fullmer M.S."/>
            <person name="Soucy S.M."/>
            <person name="Swithers K.S."/>
            <person name="Makkay A.M."/>
            <person name="Wheeler R."/>
            <person name="Ventosa A."/>
            <person name="Gogarten J.P."/>
            <person name="Papke R.T."/>
        </authorList>
    </citation>
    <scope>NUCLEOTIDE SEQUENCE [LARGE SCALE GENOMIC DNA]</scope>
    <source>
        <strain evidence="2 3">C49</strain>
    </source>
</reference>
<gene>
    <name evidence="2" type="ORF">DJ69_07880</name>
</gene>
<feature type="compositionally biased region" description="Acidic residues" evidence="1">
    <location>
        <begin position="1"/>
        <end position="20"/>
    </location>
</feature>
<dbReference type="AlphaFoldDB" id="A0A2G1WJT5"/>
<feature type="region of interest" description="Disordered" evidence="1">
    <location>
        <begin position="1"/>
        <end position="26"/>
    </location>
</feature>
<dbReference type="Proteomes" id="UP000222824">
    <property type="component" value="Unassembled WGS sequence"/>
</dbReference>
<comment type="caution">
    <text evidence="2">The sequence shown here is derived from an EMBL/GenBank/DDBJ whole genome shotgun (WGS) entry which is preliminary data.</text>
</comment>
<organism evidence="2 3">
    <name type="scientific">Halorubrum persicum</name>
    <dbReference type="NCBI Taxonomy" id="1383844"/>
    <lineage>
        <taxon>Archaea</taxon>
        <taxon>Methanobacteriati</taxon>
        <taxon>Methanobacteriota</taxon>
        <taxon>Stenosarchaea group</taxon>
        <taxon>Halobacteria</taxon>
        <taxon>Halobacteriales</taxon>
        <taxon>Haloferacaceae</taxon>
        <taxon>Halorubrum</taxon>
    </lineage>
</organism>
<dbReference type="EMBL" id="NHOA01000049">
    <property type="protein sequence ID" value="PHQ39099.1"/>
    <property type="molecule type" value="Genomic_DNA"/>
</dbReference>